<organism evidence="2 3">
    <name type="scientific">Myriangium duriaei CBS 260.36</name>
    <dbReference type="NCBI Taxonomy" id="1168546"/>
    <lineage>
        <taxon>Eukaryota</taxon>
        <taxon>Fungi</taxon>
        <taxon>Dikarya</taxon>
        <taxon>Ascomycota</taxon>
        <taxon>Pezizomycotina</taxon>
        <taxon>Dothideomycetes</taxon>
        <taxon>Dothideomycetidae</taxon>
        <taxon>Myriangiales</taxon>
        <taxon>Myriangiaceae</taxon>
        <taxon>Myriangium</taxon>
    </lineage>
</organism>
<proteinExistence type="predicted"/>
<keyword evidence="3" id="KW-1185">Reference proteome</keyword>
<dbReference type="EMBL" id="ML996082">
    <property type="protein sequence ID" value="KAF2155903.1"/>
    <property type="molecule type" value="Genomic_DNA"/>
</dbReference>
<reference evidence="2" key="1">
    <citation type="journal article" date="2020" name="Stud. Mycol.">
        <title>101 Dothideomycetes genomes: a test case for predicting lifestyles and emergence of pathogens.</title>
        <authorList>
            <person name="Haridas S."/>
            <person name="Albert R."/>
            <person name="Binder M."/>
            <person name="Bloem J."/>
            <person name="Labutti K."/>
            <person name="Salamov A."/>
            <person name="Andreopoulos B."/>
            <person name="Baker S."/>
            <person name="Barry K."/>
            <person name="Bills G."/>
            <person name="Bluhm B."/>
            <person name="Cannon C."/>
            <person name="Castanera R."/>
            <person name="Culley D."/>
            <person name="Daum C."/>
            <person name="Ezra D."/>
            <person name="Gonzalez J."/>
            <person name="Henrissat B."/>
            <person name="Kuo A."/>
            <person name="Liang C."/>
            <person name="Lipzen A."/>
            <person name="Lutzoni F."/>
            <person name="Magnuson J."/>
            <person name="Mondo S."/>
            <person name="Nolan M."/>
            <person name="Ohm R."/>
            <person name="Pangilinan J."/>
            <person name="Park H.-J."/>
            <person name="Ramirez L."/>
            <person name="Alfaro M."/>
            <person name="Sun H."/>
            <person name="Tritt A."/>
            <person name="Yoshinaga Y."/>
            <person name="Zwiers L.-H."/>
            <person name="Turgeon B."/>
            <person name="Goodwin S."/>
            <person name="Spatafora J."/>
            <person name="Crous P."/>
            <person name="Grigoriev I."/>
        </authorList>
    </citation>
    <scope>NUCLEOTIDE SEQUENCE</scope>
    <source>
        <strain evidence="2">CBS 260.36</strain>
    </source>
</reference>
<comment type="caution">
    <text evidence="2">The sequence shown here is derived from an EMBL/GenBank/DDBJ whole genome shotgun (WGS) entry which is preliminary data.</text>
</comment>
<dbReference type="InterPro" id="IPR022024">
    <property type="entry name" value="DUF3602"/>
</dbReference>
<dbReference type="PANTHER" id="PTHR34693:SF3">
    <property type="match status" value="1"/>
</dbReference>
<feature type="compositionally biased region" description="Gly residues" evidence="1">
    <location>
        <begin position="92"/>
        <end position="105"/>
    </location>
</feature>
<feature type="compositionally biased region" description="Basic and acidic residues" evidence="1">
    <location>
        <begin position="62"/>
        <end position="75"/>
    </location>
</feature>
<dbReference type="OrthoDB" id="2537432at2759"/>
<sequence>MTTEGIHSTGRGGAGNIGRETEPTSYTDGSIVHEGVYGETQRPDGYSAGRGGAGNMGLGKSPRLEAVDAKGKRPEGSNGAGDVIPETAMRGATGGGYHTGRGGQGNARPASAQRGASTEGTAKDVKDKVEGKVKSLLGKEK</sequence>
<evidence type="ECO:0000313" key="3">
    <source>
        <dbReference type="Proteomes" id="UP000799439"/>
    </source>
</evidence>
<accession>A0A9P4J5Q8</accession>
<evidence type="ECO:0000313" key="2">
    <source>
        <dbReference type="EMBL" id="KAF2155903.1"/>
    </source>
</evidence>
<dbReference type="Proteomes" id="UP000799439">
    <property type="component" value="Unassembled WGS sequence"/>
</dbReference>
<feature type="compositionally biased region" description="Gly residues" evidence="1">
    <location>
        <begin position="48"/>
        <end position="57"/>
    </location>
</feature>
<name>A0A9P4J5Q8_9PEZI</name>
<dbReference type="Pfam" id="PF12223">
    <property type="entry name" value="DUF3602"/>
    <property type="match status" value="1"/>
</dbReference>
<evidence type="ECO:0000256" key="1">
    <source>
        <dbReference type="SAM" id="MobiDB-lite"/>
    </source>
</evidence>
<dbReference type="AlphaFoldDB" id="A0A9P4J5Q8"/>
<gene>
    <name evidence="2" type="ORF">K461DRAFT_290877</name>
</gene>
<feature type="compositionally biased region" description="Basic and acidic residues" evidence="1">
    <location>
        <begin position="121"/>
        <end position="141"/>
    </location>
</feature>
<protein>
    <submittedName>
        <fullName evidence="2">Uncharacterized protein</fullName>
    </submittedName>
</protein>
<feature type="region of interest" description="Disordered" evidence="1">
    <location>
        <begin position="1"/>
        <end position="141"/>
    </location>
</feature>
<dbReference type="InterPro" id="IPR053203">
    <property type="entry name" value="Cisplatin_resist-associated"/>
</dbReference>
<dbReference type="PANTHER" id="PTHR34693">
    <property type="entry name" value="PROTEIN PAR32"/>
    <property type="match status" value="1"/>
</dbReference>